<evidence type="ECO:0000313" key="2">
    <source>
        <dbReference type="EMBL" id="CAD7226469.1"/>
    </source>
</evidence>
<feature type="compositionally biased region" description="Polar residues" evidence="1">
    <location>
        <begin position="810"/>
        <end position="829"/>
    </location>
</feature>
<accession>A0A7R8ZJR4</accession>
<feature type="compositionally biased region" description="Basic and acidic residues" evidence="1">
    <location>
        <begin position="707"/>
        <end position="717"/>
    </location>
</feature>
<feature type="region of interest" description="Disordered" evidence="1">
    <location>
        <begin position="646"/>
        <end position="717"/>
    </location>
</feature>
<feature type="compositionally biased region" description="Polar residues" evidence="1">
    <location>
        <begin position="839"/>
        <end position="855"/>
    </location>
</feature>
<feature type="compositionally biased region" description="Basic residues" evidence="1">
    <location>
        <begin position="675"/>
        <end position="688"/>
    </location>
</feature>
<feature type="compositionally biased region" description="Basic and acidic residues" evidence="1">
    <location>
        <begin position="1"/>
        <end position="12"/>
    </location>
</feature>
<proteinExistence type="predicted"/>
<dbReference type="AlphaFoldDB" id="A0A7R8ZJR4"/>
<evidence type="ECO:0000256" key="1">
    <source>
        <dbReference type="SAM" id="MobiDB-lite"/>
    </source>
</evidence>
<feature type="compositionally biased region" description="Polar residues" evidence="1">
    <location>
        <begin position="785"/>
        <end position="798"/>
    </location>
</feature>
<reference evidence="2" key="1">
    <citation type="submission" date="2020-11" db="EMBL/GenBank/DDBJ databases">
        <authorList>
            <person name="Tran Van P."/>
        </authorList>
    </citation>
    <scope>NUCLEOTIDE SEQUENCE</scope>
</reference>
<feature type="region of interest" description="Disordered" evidence="1">
    <location>
        <begin position="1"/>
        <end position="112"/>
    </location>
</feature>
<feature type="compositionally biased region" description="Basic and acidic residues" evidence="1">
    <location>
        <begin position="799"/>
        <end position="809"/>
    </location>
</feature>
<feature type="compositionally biased region" description="Low complexity" evidence="1">
    <location>
        <begin position="327"/>
        <end position="341"/>
    </location>
</feature>
<protein>
    <submittedName>
        <fullName evidence="2">Uncharacterized protein</fullName>
    </submittedName>
</protein>
<feature type="compositionally biased region" description="Basic residues" evidence="1">
    <location>
        <begin position="752"/>
        <end position="765"/>
    </location>
</feature>
<feature type="compositionally biased region" description="Basic and acidic residues" evidence="1">
    <location>
        <begin position="665"/>
        <end position="674"/>
    </location>
</feature>
<feature type="compositionally biased region" description="Basic and acidic residues" evidence="1">
    <location>
        <begin position="94"/>
        <end position="112"/>
    </location>
</feature>
<feature type="region of interest" description="Disordered" evidence="1">
    <location>
        <begin position="312"/>
        <end position="341"/>
    </location>
</feature>
<name>A0A7R8ZJR4_9CRUS</name>
<organism evidence="2">
    <name type="scientific">Cyprideis torosa</name>
    <dbReference type="NCBI Taxonomy" id="163714"/>
    <lineage>
        <taxon>Eukaryota</taxon>
        <taxon>Metazoa</taxon>
        <taxon>Ecdysozoa</taxon>
        <taxon>Arthropoda</taxon>
        <taxon>Crustacea</taxon>
        <taxon>Oligostraca</taxon>
        <taxon>Ostracoda</taxon>
        <taxon>Podocopa</taxon>
        <taxon>Podocopida</taxon>
        <taxon>Cytherocopina</taxon>
        <taxon>Cytheroidea</taxon>
        <taxon>Cytherideidae</taxon>
        <taxon>Cyprideis</taxon>
    </lineage>
</organism>
<feature type="compositionally biased region" description="Acidic residues" evidence="1">
    <location>
        <begin position="653"/>
        <end position="664"/>
    </location>
</feature>
<feature type="compositionally biased region" description="Basic and acidic residues" evidence="1">
    <location>
        <begin position="28"/>
        <end position="86"/>
    </location>
</feature>
<gene>
    <name evidence="2" type="ORF">CTOB1V02_LOCUS4387</name>
</gene>
<dbReference type="EMBL" id="OB660839">
    <property type="protein sequence ID" value="CAD7226469.1"/>
    <property type="molecule type" value="Genomic_DNA"/>
</dbReference>
<feature type="region of interest" description="Disordered" evidence="1">
    <location>
        <begin position="742"/>
        <end position="771"/>
    </location>
</feature>
<feature type="region of interest" description="Disordered" evidence="1">
    <location>
        <begin position="785"/>
        <end position="855"/>
    </location>
</feature>
<sequence>MERKNEGSDDRVQLVIRNVQDEREEGEGDHVEKSHDDLRNEIASDDQVQKDQRSNFRGEGLDDVEEHEHGQADAESLDRAEHHPNQKYDQPTKGSEEDHHEGSIGHSSHVESTEGWTDLAVIRYGCSSCQNPSTAMPAKLMAQKSTMKPRNHKYMKPWNTSKTEVPGTRVLVSHSFEMKFTGFWDRWWVFPSGILGSMMQYIVQHLAAKRASASRRRIDEKQEQAVDSHDDVWRTVRWTSEQYTVNEELESPSQSGTELMQMAETFLICRRNRSTMFEAKSPVVSGATLFASFRALAVLFEKTDSFFTVNETSSDKSTGFSDGEDLSSSSTSTYSSRRPPQSCLDHVSLELVPQNFKNDKKQGQVIVDAKDGKRFKVLQEWIQKYEALYDELCAYKVRLQRCLESHGPSFTELQTKTDTNCHHVTSTLEIQKSSHHEKPLPLRATIYARASPPLPAENTLNISSQRIEHRGLNSNFVEATGGSFTVARYGVGTKYTRRKPHIRIGPNVTDQDKRKHRKSEWNTLEESRGFHSHSIPATTDRAVQLNCEAPDVCFSGVRTDHSVKRTYKKLRGARVNFASKYFYIFKCPNCFTFPCACPRIPTICEDCDSESCECFQKAFNEKCICDFRPCHCRTGLLRRRKDRLRSRGKSPFDDYELPMDDDVDDPHGGRDEMKKKARCRRHHRHRRPSGYGRVEGSSTSSTESSETDTKLRFSDKERQEMATDYDDYCLCNAVGDIATTGNVNEAQESGTGRRRKTKNGHRKSRISLESKTLLGTKNTHNFETLMTKNSINNRMSRTLKTELPRETQKSETLQSRKLPNPPKSEQNTFDSRESRNTRKSGTLQAENSENNRRSTTLYLREFRNTRKSEPLNPHNTKTIRFGKSMSNQKSQGINPKEFQHKRNSEMLRRFQKFGQKSKVFLSEESKPKISRDTYEIGDLGKNYHLKMPRSTELPRANPVLCRQDPKTSLKREPHWQRKEFKNRQRSESLSSQLNNFTLHHISVFERIKAMNHVRSRLAEESRRRQTAAVLDYSPVRL</sequence>